<reference evidence="1" key="1">
    <citation type="submission" date="2020-11" db="EMBL/GenBank/DDBJ databases">
        <title>Carbohydrate-dependent, anaerobic sulfur respiration: A novel catabolism in halophilic archaea.</title>
        <authorList>
            <person name="Sorokin D.Y."/>
            <person name="Messina E."/>
            <person name="Smedile F."/>
            <person name="La Cono V."/>
            <person name="Hallsworth J.E."/>
            <person name="Yakimov M.M."/>
        </authorList>
    </citation>
    <scope>NUCLEOTIDE SEQUENCE</scope>
    <source>
        <strain evidence="1">HSR12-1</strain>
    </source>
</reference>
<evidence type="ECO:0000313" key="2">
    <source>
        <dbReference type="Proteomes" id="UP000663525"/>
    </source>
</evidence>
<dbReference type="AlphaFoldDB" id="A0A897N3G2"/>
<gene>
    <name evidence="1" type="ORF">HSR121_2711</name>
</gene>
<organism evidence="1 2">
    <name type="scientific">Halapricum desulfuricans</name>
    <dbReference type="NCBI Taxonomy" id="2841257"/>
    <lineage>
        <taxon>Archaea</taxon>
        <taxon>Methanobacteriati</taxon>
        <taxon>Methanobacteriota</taxon>
        <taxon>Stenosarchaea group</taxon>
        <taxon>Halobacteria</taxon>
        <taxon>Halobacteriales</taxon>
        <taxon>Haloarculaceae</taxon>
        <taxon>Halapricum</taxon>
    </lineage>
</organism>
<protein>
    <submittedName>
        <fullName evidence="1">Uncharacterized protein</fullName>
    </submittedName>
</protein>
<name>A0A897N3G2_9EURY</name>
<sequence length="92" mass="10664">MRLHSQRRALVSICCRFRSRDAVYRPILAFASRGSPGDRYKSFTPRLDFKNRRKRRISATAGYSYTISRSNYRIWVGPRFALLTGYVSPGSI</sequence>
<evidence type="ECO:0000313" key="1">
    <source>
        <dbReference type="EMBL" id="QSG07031.1"/>
    </source>
</evidence>
<dbReference type="EMBL" id="CP064787">
    <property type="protein sequence ID" value="QSG07031.1"/>
    <property type="molecule type" value="Genomic_DNA"/>
</dbReference>
<dbReference type="Proteomes" id="UP000663525">
    <property type="component" value="Chromosome"/>
</dbReference>
<accession>A0A897N3G2</accession>
<proteinExistence type="predicted"/>